<dbReference type="CDD" id="cd00009">
    <property type="entry name" value="AAA"/>
    <property type="match status" value="1"/>
</dbReference>
<proteinExistence type="predicted"/>
<dbReference type="PANTHER" id="PTHR35894:SF1">
    <property type="entry name" value="PHOSPHORIBULOKINASE _ URIDINE KINASE FAMILY"/>
    <property type="match status" value="1"/>
</dbReference>
<keyword evidence="4" id="KW-1185">Reference proteome</keyword>
<sequence length="450" mass="50181">MTDDSFNSLDGGGLFPRLQQRYGLRDNPLEMETPFFPDGMRHHALEALRHLCGFGDMALLLTGGPGSGKSRLLTELMRSESSRLGFHRLSAAAMTSSNALARDLRQVTRSGSNSDDNPRDAVYRFFRWSESRVAKGQRMVLLIDDADRVPPELLRLILEGFLAADRAKAAVPVFVGEDRLVTLLGLNESTVSVHQIHLRPLTKEEVFSYLEPRVHKAGGKVNELLSTARLSTIYDLSQGSFSRLKRVTPGIWLDIVSDASKQRPSRRVDLKQLRLPALALLLLGGSWWFVSQQYDESVALESETIPEPDRVRKSITIGPETPEDEVPAETLPPLTESATPADPIPEPEPEPDFVPKNASRYVAVEELRSRSKGWTIQLVAGNLEQTALNVIARYASLDEMVYTKTERKNEPWFMVLHGNYATKEEAQQAASQLPDALISRTPWVRSTDGL</sequence>
<accession>A0ABS6AA35</accession>
<gene>
    <name evidence="3" type="ORF">KO508_08805</name>
</gene>
<dbReference type="Pfam" id="PF05036">
    <property type="entry name" value="SPOR"/>
    <property type="match status" value="1"/>
</dbReference>
<evidence type="ECO:0000313" key="3">
    <source>
        <dbReference type="EMBL" id="MBU2874103.1"/>
    </source>
</evidence>
<dbReference type="InterPro" id="IPR052026">
    <property type="entry name" value="ExeA_AAA_ATPase_DNA-bind"/>
</dbReference>
<dbReference type="Proteomes" id="UP000753376">
    <property type="component" value="Unassembled WGS sequence"/>
</dbReference>
<feature type="region of interest" description="Disordered" evidence="1">
    <location>
        <begin position="310"/>
        <end position="356"/>
    </location>
</feature>
<dbReference type="RefSeq" id="WP_216007957.1">
    <property type="nucleotide sequence ID" value="NZ_JAHKPV010000015.1"/>
</dbReference>
<evidence type="ECO:0000313" key="4">
    <source>
        <dbReference type="Proteomes" id="UP000753376"/>
    </source>
</evidence>
<dbReference type="EMBL" id="JAHKPV010000015">
    <property type="protein sequence ID" value="MBU2874103.1"/>
    <property type="molecule type" value="Genomic_DNA"/>
</dbReference>
<dbReference type="PROSITE" id="PS51724">
    <property type="entry name" value="SPOR"/>
    <property type="match status" value="1"/>
</dbReference>
<protein>
    <submittedName>
        <fullName evidence="3">SPOR domain-containing protein</fullName>
    </submittedName>
</protein>
<dbReference type="InterPro" id="IPR049945">
    <property type="entry name" value="AAA_22"/>
</dbReference>
<name>A0ABS6AA35_9GAMM</name>
<dbReference type="InterPro" id="IPR007730">
    <property type="entry name" value="SPOR-like_dom"/>
</dbReference>
<evidence type="ECO:0000259" key="2">
    <source>
        <dbReference type="PROSITE" id="PS51724"/>
    </source>
</evidence>
<reference evidence="3 4" key="1">
    <citation type="submission" date="2021-05" db="EMBL/GenBank/DDBJ databases">
        <title>Draft genomes of bacteria isolated from model marine particles.</title>
        <authorList>
            <person name="Datta M.S."/>
            <person name="Schwartzman J.A."/>
            <person name="Enke T.N."/>
            <person name="Saavedra J."/>
            <person name="Cermak N."/>
            <person name="Cordero O.X."/>
        </authorList>
    </citation>
    <scope>NUCLEOTIDE SEQUENCE [LARGE SCALE GENOMIC DNA]</scope>
    <source>
        <strain evidence="3 4">D2M19</strain>
    </source>
</reference>
<feature type="domain" description="SPOR" evidence="2">
    <location>
        <begin position="368"/>
        <end position="446"/>
    </location>
</feature>
<evidence type="ECO:0000256" key="1">
    <source>
        <dbReference type="SAM" id="MobiDB-lite"/>
    </source>
</evidence>
<dbReference type="Pfam" id="PF13401">
    <property type="entry name" value="AAA_22"/>
    <property type="match status" value="1"/>
</dbReference>
<dbReference type="PANTHER" id="PTHR35894">
    <property type="entry name" value="GENERAL SECRETION PATHWAY PROTEIN A-RELATED"/>
    <property type="match status" value="1"/>
</dbReference>
<comment type="caution">
    <text evidence="3">The sequence shown here is derived from an EMBL/GenBank/DDBJ whole genome shotgun (WGS) entry which is preliminary data.</text>
</comment>
<organism evidence="3 4">
    <name type="scientific">Marinobacter salexigens</name>
    <dbReference type="NCBI Taxonomy" id="1925763"/>
    <lineage>
        <taxon>Bacteria</taxon>
        <taxon>Pseudomonadati</taxon>
        <taxon>Pseudomonadota</taxon>
        <taxon>Gammaproteobacteria</taxon>
        <taxon>Pseudomonadales</taxon>
        <taxon>Marinobacteraceae</taxon>
        <taxon>Marinobacter</taxon>
    </lineage>
</organism>